<dbReference type="Proteomes" id="UP000007800">
    <property type="component" value="Unassembled WGS sequence"/>
</dbReference>
<accession>C5LME4</accession>
<evidence type="ECO:0000256" key="1">
    <source>
        <dbReference type="SAM" id="MobiDB-lite"/>
    </source>
</evidence>
<dbReference type="InParanoid" id="C5LME4"/>
<feature type="non-terminal residue" evidence="2">
    <location>
        <position position="393"/>
    </location>
</feature>
<evidence type="ECO:0000313" key="3">
    <source>
        <dbReference type="Proteomes" id="UP000007800"/>
    </source>
</evidence>
<evidence type="ECO:0000313" key="2">
    <source>
        <dbReference type="EMBL" id="EER02156.1"/>
    </source>
</evidence>
<gene>
    <name evidence="2" type="ORF">Pmar_PMAR028535</name>
</gene>
<feature type="region of interest" description="Disordered" evidence="1">
    <location>
        <begin position="355"/>
        <end position="393"/>
    </location>
</feature>
<dbReference type="RefSeq" id="XP_002769438.1">
    <property type="nucleotide sequence ID" value="XM_002769392.1"/>
</dbReference>
<dbReference type="AlphaFoldDB" id="C5LME4"/>
<organism evidence="3">
    <name type="scientific">Perkinsus marinus (strain ATCC 50983 / TXsc)</name>
    <dbReference type="NCBI Taxonomy" id="423536"/>
    <lineage>
        <taxon>Eukaryota</taxon>
        <taxon>Sar</taxon>
        <taxon>Alveolata</taxon>
        <taxon>Perkinsozoa</taxon>
        <taxon>Perkinsea</taxon>
        <taxon>Perkinsida</taxon>
        <taxon>Perkinsidae</taxon>
        <taxon>Perkinsus</taxon>
    </lineage>
</organism>
<sequence>MKNSSSNNNNNRNSPRMMDVEEQHDMVIGLRVDFMRLLTCLTLLTSIDTDKDDKLRMLVDIHDDDDDRCLYVKQLYALVKNATSVAACVHRRCAGAALEGGTQVTDGGDSVIAEVDRQQCNRVFVALMRHLNRTTQTDFFSLEGRQQCLDGLPYNTYALVNSEELLRGLKQATDDDHTLSLLDHLIPALAGAVSMRWLVPQGTPHAAIVKGINERHARQKQRKTMRHRLAGLARLNRTNAFKPDLCFIRKGLEHLGLISEGEEEEERESTKRHPDSPSTSTTDSAIDSDPDWSQFETVFRESKTGGCQLQKPSDRHIENVQNMTKRWPSGGSTNVPSTLSTGMTTLRDVLNMVPPPDHPFSSSKGRRGAGHRLSTARFRSAFSTQLSQSLRKH</sequence>
<name>C5LME4_PERM5</name>
<keyword evidence="3" id="KW-1185">Reference proteome</keyword>
<feature type="compositionally biased region" description="Low complexity" evidence="1">
    <location>
        <begin position="276"/>
        <end position="287"/>
    </location>
</feature>
<dbReference type="EMBL" id="GG683442">
    <property type="protein sequence ID" value="EER02156.1"/>
    <property type="molecule type" value="Genomic_DNA"/>
</dbReference>
<dbReference type="OMA" id="RTIDREW"/>
<protein>
    <submittedName>
        <fullName evidence="2">Uncharacterized protein</fullName>
    </submittedName>
</protein>
<dbReference type="GeneID" id="9055044"/>
<reference evidence="2 3" key="1">
    <citation type="submission" date="2008-07" db="EMBL/GenBank/DDBJ databases">
        <authorList>
            <person name="El-Sayed N."/>
            <person name="Caler E."/>
            <person name="Inman J."/>
            <person name="Amedeo P."/>
            <person name="Hass B."/>
            <person name="Wortman J."/>
        </authorList>
    </citation>
    <scope>NUCLEOTIDE SEQUENCE [LARGE SCALE GENOMIC DNA]</scope>
    <source>
        <strain evidence="3">ATCC 50983 / TXsc</strain>
    </source>
</reference>
<feature type="compositionally biased region" description="Polar residues" evidence="1">
    <location>
        <begin position="381"/>
        <end position="393"/>
    </location>
</feature>
<proteinExistence type="predicted"/>
<feature type="region of interest" description="Disordered" evidence="1">
    <location>
        <begin position="258"/>
        <end position="291"/>
    </location>
</feature>